<dbReference type="Pfam" id="PF01803">
    <property type="entry name" value="LIM_bind"/>
    <property type="match status" value="1"/>
</dbReference>
<dbReference type="GeneID" id="100906382"/>
<evidence type="ECO:0000313" key="6">
    <source>
        <dbReference type="RefSeq" id="XP_018496251.1"/>
    </source>
</evidence>
<dbReference type="AlphaFoldDB" id="A0AAJ7PAC7"/>
<protein>
    <submittedName>
        <fullName evidence="6">LIM domain-binding protein 2</fullName>
    </submittedName>
</protein>
<accession>A0AAJ7PAC7</accession>
<dbReference type="KEGG" id="goe:100906382"/>
<dbReference type="PROSITE" id="PS51957">
    <property type="entry name" value="LID"/>
    <property type="match status" value="1"/>
</dbReference>
<evidence type="ECO:0000256" key="1">
    <source>
        <dbReference type="ARBA" id="ARBA00006928"/>
    </source>
</evidence>
<dbReference type="RefSeq" id="XP_018496251.1">
    <property type="nucleotide sequence ID" value="XM_018640735.1"/>
</dbReference>
<sequence length="483" mass="54604">MRFRHGQGVYAPCTDEAVIWELKKGPGRLKRKAEFSIVIPKDEPASPDRLMERMTVSPGPPPSPDSEGAMSSINEFTDLRNLDPRPPYSECDGLAKLGTICGDAKHASQMRRNLRGFESCDSRTHLLDFRMCELNRRLLAMNKWCDLAQWQAFTDDFFEPNGFFSFSFCLEDGVTRARIGRALIPRFFMTYFESVIEPQFNLNQLKLISVNNHAHSAVFDCPCGNLSTLMPLGHPSASGTPGEPPNREFVAMVRMDGRFLVEIGMLSQRFKSISFVVHTHREHVPRHVARHSGPMTSLTRGGFPTPVVNFLRMCNTLGPMQELMMRQKQTNLSPQETLRTAVFDRFQQISNQAQRPPNGRPSPPVLDVKPAIDRITEAEFQKPVVKQRRRRKQAENSATVPAKKVNRKGVQQPPAYDAYHAGRSHPMDDPGMMMVGSPVIMGSTIKIEEERMICKLENSPIYPEEAFATEFNPRGCSPPIQRF</sequence>
<dbReference type="InterPro" id="IPR041363">
    <property type="entry name" value="LID"/>
</dbReference>
<feature type="domain" description="LIM interaction" evidence="4">
    <location>
        <begin position="431"/>
        <end position="470"/>
    </location>
</feature>
<comment type="similarity">
    <text evidence="1 2">Belongs to the LDB family.</text>
</comment>
<evidence type="ECO:0000256" key="3">
    <source>
        <dbReference type="SAM" id="MobiDB-lite"/>
    </source>
</evidence>
<proteinExistence type="inferred from homology"/>
<dbReference type="Proteomes" id="UP000694867">
    <property type="component" value="Unplaced"/>
</dbReference>
<evidence type="ECO:0000313" key="5">
    <source>
        <dbReference type="Proteomes" id="UP000694867"/>
    </source>
</evidence>
<dbReference type="GO" id="GO:0030274">
    <property type="term" value="F:LIM domain binding"/>
    <property type="evidence" value="ECO:0007669"/>
    <property type="project" value="UniProtKB-UniRule"/>
</dbReference>
<evidence type="ECO:0000259" key="4">
    <source>
        <dbReference type="PROSITE" id="PS51957"/>
    </source>
</evidence>
<keyword evidence="5" id="KW-1185">Reference proteome</keyword>
<gene>
    <name evidence="6" type="primary">LOC100906382</name>
</gene>
<feature type="region of interest" description="Disordered" evidence="3">
    <location>
        <begin position="383"/>
        <end position="432"/>
    </location>
</feature>
<dbReference type="InterPro" id="IPR029005">
    <property type="entry name" value="LIM-bd/SEUSS"/>
</dbReference>
<organism evidence="5 6">
    <name type="scientific">Galendromus occidentalis</name>
    <name type="common">western predatory mite</name>
    <dbReference type="NCBI Taxonomy" id="34638"/>
    <lineage>
        <taxon>Eukaryota</taxon>
        <taxon>Metazoa</taxon>
        <taxon>Ecdysozoa</taxon>
        <taxon>Arthropoda</taxon>
        <taxon>Chelicerata</taxon>
        <taxon>Arachnida</taxon>
        <taxon>Acari</taxon>
        <taxon>Parasitiformes</taxon>
        <taxon>Mesostigmata</taxon>
        <taxon>Gamasina</taxon>
        <taxon>Phytoseioidea</taxon>
        <taxon>Phytoseiidae</taxon>
        <taxon>Typhlodrominae</taxon>
        <taxon>Galendromus</taxon>
    </lineage>
</organism>
<evidence type="ECO:0000256" key="2">
    <source>
        <dbReference type="PROSITE-ProRule" id="PRU01302"/>
    </source>
</evidence>
<reference evidence="6" key="1">
    <citation type="submission" date="2025-08" db="UniProtKB">
        <authorList>
            <consortium name="RefSeq"/>
        </authorList>
    </citation>
    <scope>IDENTIFICATION</scope>
</reference>
<name>A0AAJ7PAC7_9ACAR</name>